<dbReference type="Proteomes" id="UP000011715">
    <property type="component" value="Unassembled WGS sequence"/>
</dbReference>
<evidence type="ECO:0000259" key="9">
    <source>
        <dbReference type="PROSITE" id="PS50048"/>
    </source>
</evidence>
<evidence type="ECO:0000256" key="3">
    <source>
        <dbReference type="ARBA" id="ARBA00022833"/>
    </source>
</evidence>
<dbReference type="GO" id="GO:0000981">
    <property type="term" value="F:DNA-binding transcription factor activity, RNA polymerase II-specific"/>
    <property type="evidence" value="ECO:0007669"/>
    <property type="project" value="InterPro"/>
</dbReference>
<keyword evidence="6" id="KW-0804">Transcription</keyword>
<keyword evidence="3" id="KW-0862">Zinc</keyword>
<feature type="region of interest" description="Disordered" evidence="8">
    <location>
        <begin position="1"/>
        <end position="23"/>
    </location>
</feature>
<evidence type="ECO:0000313" key="10">
    <source>
        <dbReference type="EMBL" id="KLU82983.1"/>
    </source>
</evidence>
<reference evidence="10" key="2">
    <citation type="submission" date="2010-05" db="EMBL/GenBank/DDBJ databases">
        <title>The Genome Sequence of Magnaporthe poae strain ATCC 64411.</title>
        <authorList>
            <consortium name="The Broad Institute Genome Sequencing Platform"/>
            <consortium name="Broad Institute Genome Sequencing Center for Infectious Disease"/>
            <person name="Ma L.-J."/>
            <person name="Dead R."/>
            <person name="Young S."/>
            <person name="Zeng Q."/>
            <person name="Koehrsen M."/>
            <person name="Alvarado L."/>
            <person name="Berlin A."/>
            <person name="Chapman S.B."/>
            <person name="Chen Z."/>
            <person name="Freedman E."/>
            <person name="Gellesch M."/>
            <person name="Goldberg J."/>
            <person name="Griggs A."/>
            <person name="Gujja S."/>
            <person name="Heilman E.R."/>
            <person name="Heiman D."/>
            <person name="Hepburn T."/>
            <person name="Howarth C."/>
            <person name="Jen D."/>
            <person name="Larson L."/>
            <person name="Mehta T."/>
            <person name="Neiman D."/>
            <person name="Pearson M."/>
            <person name="Roberts A."/>
            <person name="Saif S."/>
            <person name="Shea T."/>
            <person name="Shenoy N."/>
            <person name="Sisk P."/>
            <person name="Stolte C."/>
            <person name="Sykes S."/>
            <person name="Walk T."/>
            <person name="White J."/>
            <person name="Yandava C."/>
            <person name="Haas B."/>
            <person name="Nusbaum C."/>
            <person name="Birren B."/>
        </authorList>
    </citation>
    <scope>NUCLEOTIDE SEQUENCE</scope>
    <source>
        <strain evidence="10">ATCC 64411</strain>
    </source>
</reference>
<dbReference type="OrthoDB" id="189997at2759"/>
<evidence type="ECO:0000256" key="5">
    <source>
        <dbReference type="ARBA" id="ARBA00023125"/>
    </source>
</evidence>
<dbReference type="SUPFAM" id="SSF57701">
    <property type="entry name" value="Zn2/Cys6 DNA-binding domain"/>
    <property type="match status" value="1"/>
</dbReference>
<dbReference type="PANTHER" id="PTHR47782:SF12">
    <property type="entry name" value="ZN(II)2CYS6 TRANSCRIPTION FACTOR (EUROFUNG)"/>
    <property type="match status" value="1"/>
</dbReference>
<keyword evidence="12" id="KW-1185">Reference proteome</keyword>
<keyword evidence="5" id="KW-0238">DNA-binding</keyword>
<dbReference type="PROSITE" id="PS50048">
    <property type="entry name" value="ZN2_CY6_FUNGAL_2"/>
    <property type="match status" value="1"/>
</dbReference>
<dbReference type="GO" id="GO:0045944">
    <property type="term" value="P:positive regulation of transcription by RNA polymerase II"/>
    <property type="evidence" value="ECO:0007669"/>
    <property type="project" value="TreeGrafter"/>
</dbReference>
<name>A0A0C4DQB2_MAGP6</name>
<evidence type="ECO:0000256" key="2">
    <source>
        <dbReference type="ARBA" id="ARBA00022723"/>
    </source>
</evidence>
<dbReference type="Pfam" id="PF00172">
    <property type="entry name" value="Zn_clus"/>
    <property type="match status" value="1"/>
</dbReference>
<keyword evidence="2" id="KW-0479">Metal-binding</keyword>
<evidence type="ECO:0000256" key="7">
    <source>
        <dbReference type="ARBA" id="ARBA00023242"/>
    </source>
</evidence>
<dbReference type="CDD" id="cd12148">
    <property type="entry name" value="fungal_TF_MHR"/>
    <property type="match status" value="1"/>
</dbReference>
<dbReference type="InterPro" id="IPR036864">
    <property type="entry name" value="Zn2-C6_fun-type_DNA-bd_sf"/>
</dbReference>
<feature type="domain" description="Zn(2)-C6 fungal-type" evidence="9">
    <location>
        <begin position="29"/>
        <end position="56"/>
    </location>
</feature>
<dbReference type="EMBL" id="ADBL01000520">
    <property type="status" value="NOT_ANNOTATED_CDS"/>
    <property type="molecule type" value="Genomic_DNA"/>
</dbReference>
<dbReference type="PROSITE" id="PS00463">
    <property type="entry name" value="ZN2_CY6_FUNGAL_1"/>
    <property type="match status" value="1"/>
</dbReference>
<protein>
    <recommendedName>
        <fullName evidence="9">Zn(2)-C6 fungal-type domain-containing protein</fullName>
    </recommendedName>
</protein>
<evidence type="ECO:0000256" key="8">
    <source>
        <dbReference type="SAM" id="MobiDB-lite"/>
    </source>
</evidence>
<sequence length="712" mass="77421">MSPSASEALYEPMLTPPEEPPRKRHKTLACLRCRRRKQKCDEQRPCTNCARSRETCHEVVPRLAVVNSFLPALQMQQLASTADLCALEERVARLEKAQVHSRRQWHRRSDSSSTSSAASITGNDSIPGLSHQQVFSQDAVIPVHGDPAATAAGLSFNHWSESPETNGRIWQQQQMGQYCSPPPTGGSGMATNSAPAIGLLATFARSDSSIQQPVAGGGSIPPTPIDRATGLVLFDTYRARVHSRFAFLRLDKLQNLALSSSQQHPWTGFFTHMIYSISLLLLGNQQHQHHYRLAPGDDADEEEDAVRTQLRRRVFWSAYALDRSVCAALDLPPAVADAHVTAELYDAVEDAELEGSGSGSGNVNGPVSTALRLVQCLRIASEVLDIRLRRRRDGKEPWEMQGVVDRLEAWVRSCGGAEDMPPWLLSARDAGLAMLLGLGPASTSNGNSGHYGARAEEGPDGAETGVTATSLDHRALEACARLCTNRTPDSNGSDDDWLSLITQFKCGVALLHATAFSSSSSPSSTSNPAAIRACNATLSSLAERWPQAQCMRDVFATLAAEVGISLDGSGEPTCKRKRERERKRVKLESPLVAGKEGPDTRKAVVSQLPAVAAIVAHRPALRMLRELTTTRKMRLVGEAEGSDLVAGAEDVEGEDEKEEKDGIEIYDALTPAFFLPEPAPVKRDSRYDYLDFGETDDTRPWLDDGVGFRASA</sequence>
<gene>
    <name evidence="10" type="ORF">MAPG_02050</name>
</gene>
<organism evidence="11 12">
    <name type="scientific">Magnaporthiopsis poae (strain ATCC 64411 / 73-15)</name>
    <name type="common">Kentucky bluegrass fungus</name>
    <name type="synonym">Magnaporthe poae</name>
    <dbReference type="NCBI Taxonomy" id="644358"/>
    <lineage>
        <taxon>Eukaryota</taxon>
        <taxon>Fungi</taxon>
        <taxon>Dikarya</taxon>
        <taxon>Ascomycota</taxon>
        <taxon>Pezizomycotina</taxon>
        <taxon>Sordariomycetes</taxon>
        <taxon>Sordariomycetidae</taxon>
        <taxon>Magnaporthales</taxon>
        <taxon>Magnaporthaceae</taxon>
        <taxon>Magnaporthiopsis</taxon>
    </lineage>
</organism>
<reference evidence="11" key="5">
    <citation type="submission" date="2015-06" db="UniProtKB">
        <authorList>
            <consortium name="EnsemblFungi"/>
        </authorList>
    </citation>
    <scope>IDENTIFICATION</scope>
    <source>
        <strain evidence="11">ATCC 64411</strain>
    </source>
</reference>
<dbReference type="CDD" id="cd00067">
    <property type="entry name" value="GAL4"/>
    <property type="match status" value="1"/>
</dbReference>
<dbReference type="EMBL" id="GL876967">
    <property type="protein sequence ID" value="KLU82983.1"/>
    <property type="molecule type" value="Genomic_DNA"/>
</dbReference>
<reference evidence="10" key="3">
    <citation type="submission" date="2011-03" db="EMBL/GenBank/DDBJ databases">
        <title>Annotation of Magnaporthe poae ATCC 64411.</title>
        <authorList>
            <person name="Ma L.-J."/>
            <person name="Dead R."/>
            <person name="Young S.K."/>
            <person name="Zeng Q."/>
            <person name="Gargeya S."/>
            <person name="Fitzgerald M."/>
            <person name="Haas B."/>
            <person name="Abouelleil A."/>
            <person name="Alvarado L."/>
            <person name="Arachchi H.M."/>
            <person name="Berlin A."/>
            <person name="Brown A."/>
            <person name="Chapman S.B."/>
            <person name="Chen Z."/>
            <person name="Dunbar C."/>
            <person name="Freedman E."/>
            <person name="Gearin G."/>
            <person name="Gellesch M."/>
            <person name="Goldberg J."/>
            <person name="Griggs A."/>
            <person name="Gujja S."/>
            <person name="Heiman D."/>
            <person name="Howarth C."/>
            <person name="Larson L."/>
            <person name="Lui A."/>
            <person name="MacDonald P.J.P."/>
            <person name="Mehta T."/>
            <person name="Montmayeur A."/>
            <person name="Murphy C."/>
            <person name="Neiman D."/>
            <person name="Pearson M."/>
            <person name="Priest M."/>
            <person name="Roberts A."/>
            <person name="Saif S."/>
            <person name="Shea T."/>
            <person name="Shenoy N."/>
            <person name="Sisk P."/>
            <person name="Stolte C."/>
            <person name="Sykes S."/>
            <person name="Yandava C."/>
            <person name="Wortman J."/>
            <person name="Nusbaum C."/>
            <person name="Birren B."/>
        </authorList>
    </citation>
    <scope>NUCLEOTIDE SEQUENCE</scope>
    <source>
        <strain evidence="10">ATCC 64411</strain>
    </source>
</reference>
<dbReference type="InterPro" id="IPR007219">
    <property type="entry name" value="XnlR_reg_dom"/>
</dbReference>
<dbReference type="eggNOG" id="ENOG502SHZK">
    <property type="taxonomic scope" value="Eukaryota"/>
</dbReference>
<dbReference type="InterPro" id="IPR052202">
    <property type="entry name" value="Yeast_MetPath_Reg"/>
</dbReference>
<evidence type="ECO:0000256" key="4">
    <source>
        <dbReference type="ARBA" id="ARBA00023015"/>
    </source>
</evidence>
<dbReference type="VEuPathDB" id="FungiDB:MAPG_02050"/>
<feature type="compositionally biased region" description="Polar residues" evidence="8">
    <location>
        <begin position="120"/>
        <end position="129"/>
    </location>
</feature>
<dbReference type="PANTHER" id="PTHR47782">
    <property type="entry name" value="ZN(II)2CYS6 TRANSCRIPTION FACTOR (EUROFUNG)-RELATED"/>
    <property type="match status" value="1"/>
</dbReference>
<keyword evidence="7" id="KW-0539">Nucleus</keyword>
<dbReference type="InterPro" id="IPR001138">
    <property type="entry name" value="Zn2Cys6_DnaBD"/>
</dbReference>
<dbReference type="OMA" id="HVFAQPD"/>
<reference evidence="12" key="1">
    <citation type="submission" date="2010-05" db="EMBL/GenBank/DDBJ databases">
        <title>The genome sequence of Magnaporthe poae strain ATCC 64411.</title>
        <authorList>
            <person name="Ma L.-J."/>
            <person name="Dead R."/>
            <person name="Young S."/>
            <person name="Zeng Q."/>
            <person name="Koehrsen M."/>
            <person name="Alvarado L."/>
            <person name="Berlin A."/>
            <person name="Chapman S.B."/>
            <person name="Chen Z."/>
            <person name="Freedman E."/>
            <person name="Gellesch M."/>
            <person name="Goldberg J."/>
            <person name="Griggs A."/>
            <person name="Gujja S."/>
            <person name="Heilman E.R."/>
            <person name="Heiman D."/>
            <person name="Hepburn T."/>
            <person name="Howarth C."/>
            <person name="Jen D."/>
            <person name="Larson L."/>
            <person name="Mehta T."/>
            <person name="Neiman D."/>
            <person name="Pearson M."/>
            <person name="Roberts A."/>
            <person name="Saif S."/>
            <person name="Shea T."/>
            <person name="Shenoy N."/>
            <person name="Sisk P."/>
            <person name="Stolte C."/>
            <person name="Sykes S."/>
            <person name="Walk T."/>
            <person name="White J."/>
            <person name="Yandava C."/>
            <person name="Haas B."/>
            <person name="Nusbaum C."/>
            <person name="Birren B."/>
        </authorList>
    </citation>
    <scope>NUCLEOTIDE SEQUENCE [LARGE SCALE GENOMIC DNA]</scope>
    <source>
        <strain evidence="12">ATCC 64411 / 73-15</strain>
    </source>
</reference>
<evidence type="ECO:0000313" key="11">
    <source>
        <dbReference type="EnsemblFungi" id="MAPG_02050T0"/>
    </source>
</evidence>
<evidence type="ECO:0000256" key="1">
    <source>
        <dbReference type="ARBA" id="ARBA00004123"/>
    </source>
</evidence>
<accession>A0A0C4DQB2</accession>
<dbReference type="Pfam" id="PF04082">
    <property type="entry name" value="Fungal_trans"/>
    <property type="match status" value="1"/>
</dbReference>
<dbReference type="GO" id="GO:0008270">
    <property type="term" value="F:zinc ion binding"/>
    <property type="evidence" value="ECO:0007669"/>
    <property type="project" value="InterPro"/>
</dbReference>
<dbReference type="Gene3D" id="4.10.240.10">
    <property type="entry name" value="Zn(2)-C6 fungal-type DNA-binding domain"/>
    <property type="match status" value="1"/>
</dbReference>
<dbReference type="STRING" id="644358.A0A0C4DQB2"/>
<dbReference type="GO" id="GO:0043565">
    <property type="term" value="F:sequence-specific DNA binding"/>
    <property type="evidence" value="ECO:0007669"/>
    <property type="project" value="TreeGrafter"/>
</dbReference>
<proteinExistence type="predicted"/>
<comment type="subcellular location">
    <subcellularLocation>
        <location evidence="1">Nucleus</location>
    </subcellularLocation>
</comment>
<evidence type="ECO:0000313" key="12">
    <source>
        <dbReference type="Proteomes" id="UP000011715"/>
    </source>
</evidence>
<dbReference type="EnsemblFungi" id="MAPG_02050T0">
    <property type="protein sequence ID" value="MAPG_02050T0"/>
    <property type="gene ID" value="MAPG_02050"/>
</dbReference>
<dbReference type="GO" id="GO:0005634">
    <property type="term" value="C:nucleus"/>
    <property type="evidence" value="ECO:0007669"/>
    <property type="project" value="UniProtKB-SubCell"/>
</dbReference>
<dbReference type="EMBL" id="ADBL01000521">
    <property type="status" value="NOT_ANNOTATED_CDS"/>
    <property type="molecule type" value="Genomic_DNA"/>
</dbReference>
<keyword evidence="4" id="KW-0805">Transcription regulation</keyword>
<dbReference type="GO" id="GO:0006351">
    <property type="term" value="P:DNA-templated transcription"/>
    <property type="evidence" value="ECO:0007669"/>
    <property type="project" value="InterPro"/>
</dbReference>
<evidence type="ECO:0000256" key="6">
    <source>
        <dbReference type="ARBA" id="ARBA00023163"/>
    </source>
</evidence>
<feature type="region of interest" description="Disordered" evidence="8">
    <location>
        <begin position="98"/>
        <end position="129"/>
    </location>
</feature>
<dbReference type="AlphaFoldDB" id="A0A0C4DQB2"/>
<dbReference type="SMART" id="SM00066">
    <property type="entry name" value="GAL4"/>
    <property type="match status" value="1"/>
</dbReference>
<reference evidence="11" key="4">
    <citation type="journal article" date="2015" name="G3 (Bethesda)">
        <title>Genome sequences of three phytopathogenic species of the Magnaporthaceae family of fungi.</title>
        <authorList>
            <person name="Okagaki L.H."/>
            <person name="Nunes C.C."/>
            <person name="Sailsbery J."/>
            <person name="Clay B."/>
            <person name="Brown D."/>
            <person name="John T."/>
            <person name="Oh Y."/>
            <person name="Young N."/>
            <person name="Fitzgerald M."/>
            <person name="Haas B.J."/>
            <person name="Zeng Q."/>
            <person name="Young S."/>
            <person name="Adiconis X."/>
            <person name="Fan L."/>
            <person name="Levin J.Z."/>
            <person name="Mitchell T.K."/>
            <person name="Okubara P.A."/>
            <person name="Farman M.L."/>
            <person name="Kohn L.M."/>
            <person name="Birren B."/>
            <person name="Ma L.-J."/>
            <person name="Dean R.A."/>
        </authorList>
    </citation>
    <scope>NUCLEOTIDE SEQUENCE</scope>
    <source>
        <strain evidence="11">ATCC 64411 / 73-15</strain>
    </source>
</reference>